<gene>
    <name evidence="1" type="ORF">QFC24_005687</name>
</gene>
<accession>A0ACC2X5Y8</accession>
<reference evidence="1" key="1">
    <citation type="submission" date="2023-04" db="EMBL/GenBank/DDBJ databases">
        <title>Draft Genome sequencing of Naganishia species isolated from polar environments using Oxford Nanopore Technology.</title>
        <authorList>
            <person name="Leo P."/>
            <person name="Venkateswaran K."/>
        </authorList>
    </citation>
    <scope>NUCLEOTIDE SEQUENCE</scope>
    <source>
        <strain evidence="1">DBVPG 5303</strain>
    </source>
</reference>
<sequence>MKIKKHPKRASVTHPDIEAVITRFIACSDADLAFLIHTEVPPNTPWRYPRADLHSWVTVLDRFDAILASLLERYTIDQPDATVVQREPFAQADKDLALEILRFERILLDNSTSRKIYASYDRLQGLLFTSDLQVLHATIMLILRPCQQYGSHTPFELSNNKIVRQRLLKLVMSGGGWGKLKELGYDMVKLAKMAENEESGKEATVMAVEGGEEHELDLPTTFYELSAQFYRPSASDNTTTSGHSGADQGTATPVSTELERPTQELRIQPSPLGQTSSAVQDVSVAVDEAELVQEQQQQHEFETPSRPSAASYLLRRADPSIVDTPITPFTPFGKPAATTAHQQTSSSSGGSSSITSFSRAYTNSDGLTVAYVPSSSIVPLVKDGSKDAVAVLGDLLKSHPELRGVAEEKEEEKEGKEKQKEETGEKKEGGEEKVENATTSITASSSQDTISKKPSGKYAAINNALREEQYDILCRLRIMLMMDVRDGKMSLKVKENVTCMLEIRLAALATYLYLSPEEKAQSELFLYEPNMVAQLADLVNPNSHVSDRIIAPAFMALDACAHYRYKVTEVVTALNANVAHGILMNSYREVVRRLGTEEGAPHELVDSVLTFVAYLASSSGYGNMLVGAGLVPLIIDLIKVTHPARGGYVARAIGLIDNMMYTSNNAFNIFCNASGLQTLNHRITVEVDRLINGEYTQYISTESDLLRRTTPLKLMLRSIHRLMQASGTVDALRSLIDSELPKSLLKIFNNVDKMGSSVFALAIHVTAAFVHNEPTSLSILQEMKLPDALYDAVEHNRQASFEILSALPNAIGAFCLNQTGMDLTVKRREVLARLVHSCADPTYRDILRERDNASFLGTSLDELARHHPPLKPILLEALGTLLKDLVKQGETAAAFNQWEPSKYRLMTVEDEKNKPEEKKDANNVAGVEGSASDTQETPNDTRVHPQVEDNGGTSYTFVHSDYKATKKEENQIEITVDIVAQLMQGLFHNTQFGKDFLAQDGLKLVLDIYGSPSLRNSFATTAIADRLHIVLRSLAEASLSKVLGGIIDRVRAVMGTCRQLWDSDMQKSHLSPLIPALPADIAEEKNAEFRRLVHLNNLLSAVCNLYITVGFAHGKVAASFLQALGASSGSTFLQDLGRLHRACIWENILLKNKMASFKMKDESEKKIVASTSALEGVNSPALERSQLAASMSAMTAGSQDTSMAEAPIEQEPNFNTVKHIAHSIPAMLTPFFQGVIKMLLFRRAEASHKLQAAPTADTLARIMKDYLEFLPKHDEDDFLLSVYSSSMVSLVHIFLFDERTTQGSLQTMLLVAFNKVGGMTLINRLVSEYAQEVERLTVLEKTASEVAKSASESEDVEAGHEDEETRRRRRFKLLHCYQRFQNIMNLIKSLVANKSVLESSQTAMMTTKDKEPTDPDYFMPQDLLISLRLSVFDSIESVWQSAWLLQAPLPITRSAVRAVLSLLESVPEPTPAASSGRDTPRPFSRFANLNSLLGAAGGPLAVPGAPGVAAAAPVVRRPLVVNEAFVDTLIEMGFGRHAATVSLTRLNNNLPAATEYLLTHGHLIAEPEPEAAAAAPPAPAAADADAPAADQPVAAAAETANAGIASSNAGQDIADAPLSEAKQADGQPSKDQDTEMSSLDDSQSEAQRKRDAIAQARKLFQEKREHTYASLPTRAIHLVDVHDSLIFDFRNAFLETTEGVEAISRSLEEFGPGVLPQDDKGELALTARLRLLAVVAHQPTFGQKIDESKRQALLDKLIALPVRKEDGKRTRWLSGLLLGAESIFFWGESIKETKTGDAPLSTIIQGPLYSEARRRLFDTGMDILHDNDLIIDEIIAILRTLVVLTRDRGLAQAFLQSEHSLQDLFRLFNISQQDGKYMQSCASLIAMIMRHLVEDEAILRKSMQREIRIWFHKQRGSNASVQHYVSNLRAAVLRDPDVFVQATSAECILSGTEPGRSGTYTIQLIDSKGSEEAEDKATEPETNSEMMQVDDPFQETSEDVRKPGLQKVMQFLTSDLITYSKPEKQRQIEKDGTQTSTEKRLGGNFLVLTELLGSYMDCKSALLSSTKRAGKESAMNVRTRSPILNVLLNHYVTNIAFDIDVCRTHNHSVTEAQRSRLNFSNWSSSAIVALCSDPASQASASLKDISSVVVNVRKTVMDVLARAIKEATTSAEGLNARYGRLWALSELCYRLLTAKSTVQAKSYDDSSLHIAKIMLEKGFVPLLTNVLGEIDLNYPQVKILIIAIMQPLDYLTKLSMKMAKAEKSRSSDEEMSEADTLTTEEEDEDEEMIGPDEEAEAPDMYRNSSLGMFGGEMDDYLEGEDDEGDDEDDMEGDHYDEDDIGDEDSDGTEPSSDEEDDDGVELEEEWDEDEMALEEDEDNEEEMEMEDDANEFMMNGGVEDLADGEADLMDGDGMLDDLDGMDDMEGDMDDDEGMFDDEDGMGDEYDDEDDEQSEIYEEFDTLDSVVVNPLSAASMPSAQMNNWGWAQPVRTSPLDDQHGSLRRRSGHRFIDETGYALFGRNRSSTSNVASVASHPLLQEDLPSAAMPSGALNSHRPLPALNRPRDLPGLIRALDSLMGGNAMQVLETLAGGSGHQHGEHTIRIETGSNGTEVRVGNRSLHYGPGGLSSTLPTSNSNNQTIESTPQPTINRWQEEEKIVAVIDAQDRLNRIITHVINVLLPAAREAERKAKAKKVEEEALRKRKEEEEAARQIAEKEKADQEAKVQREAALQEEEEVPSVDNDVEMAAEGVSETTDRPRVTIMIHGEEVDITETGIDPEFLEALPDDMREDVVNQHLTERRRAAVGSSQSQAASQISPEFLNALPPEIRAEVIQQEAIEAARLASNPHLGIPVPEDLARDAEAVRAGGAQFLATLPSGLRELVMMGRTNEQIAESIHHGSRAMGVNLPGNAGADSRTGDAVRPTAEGGDGVNVEATHKKPPSRDTIQLLDKAGIASLMRLLFFPEGFRKNYLHRILGNLCENSKNRADVVNLLLGVLQDEAGDLSLIDKQSARVPSKPIGFTPKTTPRRKNVPETPATPVSSSANMLSGLQAAIVPSFVAQRSFEALHHIVSNNEQVAIYFLSEHDMPTASKKAPAHKKGKGAKAFTQTTYPLVILLRLLERRQILQASNLMEMLTALLAMLTKPLTHLLKKDAESVEAVSTSHSIAQQPVTETILAAPESTTVTSTAKKIAAQNPDESSTESALITTPDIPVEVLRLVVNILNNGECSSRTFSHTLTLIQHLSHIAEAKRIITEELRDRANSLGTMLTSDLQQLAVELDKTQGNAQDVDVSRFSPASSNQAKLLRILKTLDYMHSSKTPGSSGWDAAGMASVAEGTAKLSQDEEKVSSIFESFTFSNLWDALGDCLSVVERQPESISIGTVLLPLVESLMVVSKYSSAKAAASRDKRSGSVTFSPMSPREANTLEPDSFLKFTNQHRAVLNIMVRNNPSLMSGSFSLLVLNPRVLDFDNKRNWFTQQLRKKPANRDVGGTINLNVRRQDVFNDSYRVLAGKSGEAIKYGKLNVKFHGEEGVDAGGVTREWYAVLAQSIFNPGYCLFEPCAADQLTYQPSQRSWVNPEHIGFFRFIGKMIGKAIYDGRLLDAYFSRAFYKQILGRKVDIRDLESVDPEYHKSLVWMLENDITGIIDLDFSLEVEEFGAKKVIDLKENGSQIPVTEENKQEYVNLVVEHRLESAIKDQIKAILDGFYEIIPRNLISIFDPDQLELLISGVSVIDVDELKNATHLHGWKNGDPEISWFWRALRSFSQEERARFLMFVTSSSRVPLGGFSQLQGSSGTQPFQIHKLYRHDVLPSSATCFNELLLPSYSSYEELRAKLLTAITEGAGHFGKA</sequence>
<dbReference type="Proteomes" id="UP001234202">
    <property type="component" value="Unassembled WGS sequence"/>
</dbReference>
<name>A0ACC2X5Y8_9TREE</name>
<dbReference type="EMBL" id="JASBWV010000024">
    <property type="protein sequence ID" value="KAJ9119454.1"/>
    <property type="molecule type" value="Genomic_DNA"/>
</dbReference>
<organism evidence="1 2">
    <name type="scientific">Naganishia onofrii</name>
    <dbReference type="NCBI Taxonomy" id="1851511"/>
    <lineage>
        <taxon>Eukaryota</taxon>
        <taxon>Fungi</taxon>
        <taxon>Dikarya</taxon>
        <taxon>Basidiomycota</taxon>
        <taxon>Agaricomycotina</taxon>
        <taxon>Tremellomycetes</taxon>
        <taxon>Filobasidiales</taxon>
        <taxon>Filobasidiaceae</taxon>
        <taxon>Naganishia</taxon>
    </lineage>
</organism>
<comment type="caution">
    <text evidence="1">The sequence shown here is derived from an EMBL/GenBank/DDBJ whole genome shotgun (WGS) entry which is preliminary data.</text>
</comment>
<proteinExistence type="predicted"/>
<evidence type="ECO:0000313" key="1">
    <source>
        <dbReference type="EMBL" id="KAJ9119454.1"/>
    </source>
</evidence>
<protein>
    <submittedName>
        <fullName evidence="1">Uncharacterized protein</fullName>
    </submittedName>
</protein>
<evidence type="ECO:0000313" key="2">
    <source>
        <dbReference type="Proteomes" id="UP001234202"/>
    </source>
</evidence>
<keyword evidence="2" id="KW-1185">Reference proteome</keyword>